<keyword evidence="1" id="KW-0677">Repeat</keyword>
<evidence type="ECO:0000259" key="5">
    <source>
        <dbReference type="PROSITE" id="PS50102"/>
    </source>
</evidence>
<evidence type="ECO:0000256" key="1">
    <source>
        <dbReference type="ARBA" id="ARBA00022737"/>
    </source>
</evidence>
<evidence type="ECO:0000256" key="2">
    <source>
        <dbReference type="ARBA" id="ARBA00022884"/>
    </source>
</evidence>
<feature type="domain" description="RRM" evidence="5">
    <location>
        <begin position="317"/>
        <end position="399"/>
    </location>
</feature>
<feature type="domain" description="RRM" evidence="5">
    <location>
        <begin position="78"/>
        <end position="157"/>
    </location>
</feature>
<dbReference type="Proteomes" id="UP000694580">
    <property type="component" value="Chromosome 11"/>
</dbReference>
<dbReference type="Ensembl" id="ENSDCDT00010043901.1">
    <property type="protein sequence ID" value="ENSDCDP00010035180.1"/>
    <property type="gene ID" value="ENSDCDG00010022689.1"/>
</dbReference>
<reference evidence="6 7" key="1">
    <citation type="submission" date="2020-06" db="EMBL/GenBank/DDBJ databases">
        <authorList>
            <consortium name="Wellcome Sanger Institute Data Sharing"/>
        </authorList>
    </citation>
    <scope>NUCLEOTIDE SEQUENCE [LARGE SCALE GENOMIC DNA]</scope>
</reference>
<dbReference type="InterPro" id="IPR012677">
    <property type="entry name" value="Nucleotide-bd_a/b_plait_sf"/>
</dbReference>
<dbReference type="PANTHER" id="PTHR13976">
    <property type="entry name" value="HETEROGENEOUS NUCLEAR RIBONUCLEOPROTEIN-RELATED"/>
    <property type="match status" value="1"/>
</dbReference>
<dbReference type="RefSeq" id="XP_028851154.1">
    <property type="nucleotide sequence ID" value="XM_028995321.1"/>
</dbReference>
<dbReference type="GeneID" id="114799100"/>
<dbReference type="SMART" id="SM00360">
    <property type="entry name" value="RRM"/>
    <property type="match status" value="3"/>
</dbReference>
<dbReference type="Pfam" id="PF00076">
    <property type="entry name" value="RRM_1"/>
    <property type="match status" value="2"/>
</dbReference>
<gene>
    <name evidence="6" type="primary">GRSF1</name>
</gene>
<dbReference type="InterPro" id="IPR035979">
    <property type="entry name" value="RBD_domain_sf"/>
</dbReference>
<proteinExistence type="predicted"/>
<dbReference type="PROSITE" id="PS50102">
    <property type="entry name" value="RRM"/>
    <property type="match status" value="3"/>
</dbReference>
<evidence type="ECO:0000256" key="3">
    <source>
        <dbReference type="PROSITE-ProRule" id="PRU00176"/>
    </source>
</evidence>
<dbReference type="Gene3D" id="3.30.70.330">
    <property type="match status" value="3"/>
</dbReference>
<sequence>MSVPGRALLFSLLRSAARRSRCPLRRELPPRGLFAGARSPWTLVDRLLSSRAGSTIQEDDYPPLSEYTGPGPEQKDVFIVQAKGLPWSCTQEDLLEFFSECRIRDGVKGVHLVRSRTGRASGQAVIELESEEDVSKALERHRQYLGPRYIEVFEVTNQDAEAILRGLYTAPAQDGVVRIRGLPFSSTEWDVVHFFSGLDVVEGGVSLVTDYKGRSTGVAFVQFASQEVAEQALQRNKGLMGSRYIEVFPSKKSEMPTRLRRKRAESPPAGKPASAASDNEGEADDPQPAASGWSPDHSDGSRASVTSSDQLSRVLPHYVHVRGLPYQTTAADIASFFSPLRLQRILIEYRFDGRATGEAQVYFSSNKDAVAAMSKDRENMGDRYIELFLNSAPSGKDTS</sequence>
<protein>
    <recommendedName>
        <fullName evidence="5">RRM domain-containing protein</fullName>
    </recommendedName>
</protein>
<keyword evidence="2 3" id="KW-0694">RNA-binding</keyword>
<evidence type="ECO:0000256" key="4">
    <source>
        <dbReference type="SAM" id="MobiDB-lite"/>
    </source>
</evidence>
<dbReference type="InterPro" id="IPR000504">
    <property type="entry name" value="RRM_dom"/>
</dbReference>
<dbReference type="InterPro" id="IPR050666">
    <property type="entry name" value="ESRP"/>
</dbReference>
<dbReference type="AlphaFoldDB" id="A0AAY4CPM0"/>
<organism evidence="6 7">
    <name type="scientific">Denticeps clupeoides</name>
    <name type="common">denticle herring</name>
    <dbReference type="NCBI Taxonomy" id="299321"/>
    <lineage>
        <taxon>Eukaryota</taxon>
        <taxon>Metazoa</taxon>
        <taxon>Chordata</taxon>
        <taxon>Craniata</taxon>
        <taxon>Vertebrata</taxon>
        <taxon>Euteleostomi</taxon>
        <taxon>Actinopterygii</taxon>
        <taxon>Neopterygii</taxon>
        <taxon>Teleostei</taxon>
        <taxon>Clupei</taxon>
        <taxon>Clupeiformes</taxon>
        <taxon>Denticipitoidei</taxon>
        <taxon>Denticipitidae</taxon>
        <taxon>Denticeps</taxon>
    </lineage>
</organism>
<feature type="domain" description="RRM" evidence="5">
    <location>
        <begin position="175"/>
        <end position="252"/>
    </location>
</feature>
<reference evidence="6" key="3">
    <citation type="submission" date="2025-09" db="UniProtKB">
        <authorList>
            <consortium name="Ensembl"/>
        </authorList>
    </citation>
    <scope>IDENTIFICATION</scope>
</reference>
<dbReference type="SUPFAM" id="SSF54928">
    <property type="entry name" value="RNA-binding domain, RBD"/>
    <property type="match status" value="3"/>
</dbReference>
<dbReference type="GeneTree" id="ENSGT00940000158529"/>
<name>A0AAY4CPM0_9TELE</name>
<evidence type="ECO:0000313" key="7">
    <source>
        <dbReference type="Proteomes" id="UP000694580"/>
    </source>
</evidence>
<reference evidence="6" key="2">
    <citation type="submission" date="2025-08" db="UniProtKB">
        <authorList>
            <consortium name="Ensembl"/>
        </authorList>
    </citation>
    <scope>IDENTIFICATION</scope>
</reference>
<feature type="compositionally biased region" description="Low complexity" evidence="4">
    <location>
        <begin position="266"/>
        <end position="277"/>
    </location>
</feature>
<accession>A0AAY4CPM0</accession>
<keyword evidence="7" id="KW-1185">Reference proteome</keyword>
<feature type="region of interest" description="Disordered" evidence="4">
    <location>
        <begin position="253"/>
        <end position="308"/>
    </location>
</feature>
<dbReference type="GO" id="GO:0003723">
    <property type="term" value="F:RNA binding"/>
    <property type="evidence" value="ECO:0007669"/>
    <property type="project" value="UniProtKB-UniRule"/>
</dbReference>
<evidence type="ECO:0000313" key="6">
    <source>
        <dbReference type="Ensembl" id="ENSDCDP00010035180.1"/>
    </source>
</evidence>